<dbReference type="PROSITE" id="PS50893">
    <property type="entry name" value="ABC_TRANSPORTER_2"/>
    <property type="match status" value="2"/>
</dbReference>
<gene>
    <name evidence="12" type="ORF">FIBRA_01308</name>
</gene>
<feature type="transmembrane region" description="Helical" evidence="9">
    <location>
        <begin position="994"/>
        <end position="1015"/>
    </location>
</feature>
<feature type="transmembrane region" description="Helical" evidence="9">
    <location>
        <begin position="446"/>
        <end position="468"/>
    </location>
</feature>
<dbReference type="Pfam" id="PF00664">
    <property type="entry name" value="ABC_membrane"/>
    <property type="match status" value="2"/>
</dbReference>
<feature type="transmembrane region" description="Helical" evidence="9">
    <location>
        <begin position="35"/>
        <end position="55"/>
    </location>
</feature>
<proteinExistence type="predicted"/>
<dbReference type="Gene3D" id="1.20.1560.10">
    <property type="entry name" value="ABC transporter type 1, transmembrane domain"/>
    <property type="match status" value="2"/>
</dbReference>
<organism evidence="12 13">
    <name type="scientific">Fibroporia radiculosa</name>
    <dbReference type="NCBI Taxonomy" id="599839"/>
    <lineage>
        <taxon>Eukaryota</taxon>
        <taxon>Fungi</taxon>
        <taxon>Dikarya</taxon>
        <taxon>Basidiomycota</taxon>
        <taxon>Agaricomycotina</taxon>
        <taxon>Agaricomycetes</taxon>
        <taxon>Polyporales</taxon>
        <taxon>Fibroporiaceae</taxon>
        <taxon>Fibroporia</taxon>
    </lineage>
</organism>
<keyword evidence="4" id="KW-0677">Repeat</keyword>
<evidence type="ECO:0000313" key="12">
    <source>
        <dbReference type="EMBL" id="CCL99292.1"/>
    </source>
</evidence>
<keyword evidence="6" id="KW-0067">ATP-binding</keyword>
<evidence type="ECO:0000259" key="11">
    <source>
        <dbReference type="PROSITE" id="PS50929"/>
    </source>
</evidence>
<feature type="transmembrane region" description="Helical" evidence="9">
    <location>
        <begin position="128"/>
        <end position="145"/>
    </location>
</feature>
<dbReference type="InterPro" id="IPR050173">
    <property type="entry name" value="ABC_transporter_C-like"/>
</dbReference>
<evidence type="ECO:0008006" key="14">
    <source>
        <dbReference type="Google" id="ProtNLM"/>
    </source>
</evidence>
<dbReference type="InterPro" id="IPR003593">
    <property type="entry name" value="AAA+_ATPase"/>
</dbReference>
<dbReference type="CDD" id="cd18596">
    <property type="entry name" value="ABC_6TM_VMR1_D1_like"/>
    <property type="match status" value="1"/>
</dbReference>
<evidence type="ECO:0000259" key="10">
    <source>
        <dbReference type="PROSITE" id="PS50893"/>
    </source>
</evidence>
<keyword evidence="13" id="KW-1185">Reference proteome</keyword>
<dbReference type="PANTHER" id="PTHR24223">
    <property type="entry name" value="ATP-BINDING CASSETTE SUB-FAMILY C"/>
    <property type="match status" value="1"/>
</dbReference>
<dbReference type="GO" id="GO:0005524">
    <property type="term" value="F:ATP binding"/>
    <property type="evidence" value="ECO:0007669"/>
    <property type="project" value="UniProtKB-KW"/>
</dbReference>
<evidence type="ECO:0000256" key="3">
    <source>
        <dbReference type="ARBA" id="ARBA00022692"/>
    </source>
</evidence>
<evidence type="ECO:0000256" key="5">
    <source>
        <dbReference type="ARBA" id="ARBA00022741"/>
    </source>
</evidence>
<feature type="transmembrane region" description="Helical" evidence="9">
    <location>
        <begin position="195"/>
        <end position="214"/>
    </location>
</feature>
<dbReference type="InterPro" id="IPR003439">
    <property type="entry name" value="ABC_transporter-like_ATP-bd"/>
</dbReference>
<dbReference type="HOGENOM" id="CLU_000604_27_6_1"/>
<dbReference type="FunFam" id="1.20.1560.10:FF:000013">
    <property type="entry name" value="ABC transporter C family member 2"/>
    <property type="match status" value="1"/>
</dbReference>
<evidence type="ECO:0000256" key="8">
    <source>
        <dbReference type="ARBA" id="ARBA00023136"/>
    </source>
</evidence>
<dbReference type="GO" id="GO:0016887">
    <property type="term" value="F:ATP hydrolysis activity"/>
    <property type="evidence" value="ECO:0007669"/>
    <property type="project" value="InterPro"/>
</dbReference>
<keyword evidence="7 9" id="KW-1133">Transmembrane helix</keyword>
<feature type="transmembrane region" description="Helical" evidence="9">
    <location>
        <begin position="157"/>
        <end position="175"/>
    </location>
</feature>
<sequence>MIWDQQLLSIERYLENGSLNVDFVAPKVQLGQPEFILGTLVPVCVGLLLLFNDILSAVRYPKCFRKALRAFTSPFRNFLTLDDLEGPSEPISSPPAWTCRALAIGTLVECAAYVTVLAYAGIVNGQPSVLRELVVASITWLYALFRLLFRPPSTPPYLLILFYLTHAGVALADTLLRLMESEVRPELVALDMVRIIWPTGLAWIAGTLPLQLMLPAKNVAKGTEAPSSGLSMPEDSVNLWSWSTFSFIEPIFPLAGERTLNEGDVWALSPYFTHKNLFHKYLKYREEHPTHSLLRFLIVSNSLDLILDVLLEMWSAVFGFVPPYALQEILSALADPSPESKRRAFLFACAAFIANLSFAQVDLYQTWYTRRCYERTRGQLFCALHYKALTRRDVHDSPDQEQGGGSADLGKIVNLMQGDAYSVALRFWEFSKVFAAPVRLVIAMVFLYRILGWSSLAAVAVVVVAYILNYPLAKYNIYVTRHSWKARDRRMSLVNELFQNVRFLKFYGWETRWANRVREAREIELSWRVKDNVVSVIISFIWTWIPSATAVSTFLCYTLIAGERLTVAKAFTSIALFSYLQEPMTALPGQIFALLHAYVSMQRIEVFLGEAEVSDWASSLKMSSNAQAFRSGKVGFSDASFGWDVYPKDAPSRFELGPLDVDFPTGKLTLVSGATGSGKSALLAALLGEMHCTSGKVTLNKAGHQVAYCAQNPWLEHATIRDNIIFGSAYGYDERRYQMVIEACALKRDLEIFDAGDMTEIGEKGITLSGGQRARIALARALYSRATCILLDDPLAAVDMHTAQHLAKKALSGELARDRTIILVTHHISLCLPIASHLVELSNGKIIRQGSTEDLQLQGQLEKLVAAEDIVAEEDLQSSATETGNEADLVNGHQEGQSISKPANGKLVEAEARAEGRVSMRTYMTYIRAAGLFSWFLTIVLMVFIRLITVGNQFFIARWGEAYESTGPSVAEVLQRAGAFWEQMPPPDVDVKPWLAIFLVICLFGALSVIAYISLGYYASLQASRVLFISMLQKLAGAPSRFFDVTPIGRILNRFTSDINTVDYALQNSARAALSGCLNFLVSLSVIIWVVPSFAPFALIISWLYIRLAPLYVRASRDLRRLESISLSPAFAGFDELLRGLSHVRAFGMEERYQDRFYKRVDKFQSFDHVYWLVSGWLQWRYDCLGSIVVFLTTLFALWGSVSSGFAALVIVQAGVFAEASRVLVKVLAQLELDFNSVERIVEYLGVPQEAPAVVLENTPPAYWPSSTGGLIVEDLVVRYAPELPAVLHGVSFSVKPSEKIGVVGRTGSGKSTLALSLLRMIEPSSGRIIIDNIDIAKLGLDDLRKHVTIISQDVSLFSGTIRSNLDPFAEHSDEECWEVLERCHLKSLLDDSASEPTKTESSLDLHIGQTGSLSAGERQLVAMARAVLRRSNIVIMDEATSQIDSKLDDQIQQTIREEFAGAIVITIAHRLKTVLDYDRILVLGHGEILEFDTPRALLSKQGGVFREMCRASADWKEILAAVEKQ</sequence>
<protein>
    <recommendedName>
        <fullName evidence="14">Pleiotropic drug resistance ABC transporter</fullName>
    </recommendedName>
</protein>
<feature type="domain" description="ABC transporter" evidence="10">
    <location>
        <begin position="634"/>
        <end position="868"/>
    </location>
</feature>
<dbReference type="FunFam" id="3.40.50.300:FF:000630">
    <property type="entry name" value="ATP-binding cassette (ABC) transporter, putative"/>
    <property type="match status" value="1"/>
</dbReference>
<keyword evidence="3 9" id="KW-0812">Transmembrane</keyword>
<dbReference type="Proteomes" id="UP000006352">
    <property type="component" value="Unassembled WGS sequence"/>
</dbReference>
<dbReference type="EMBL" id="HE796927">
    <property type="protein sequence ID" value="CCL99292.1"/>
    <property type="molecule type" value="Genomic_DNA"/>
</dbReference>
<dbReference type="SUPFAM" id="SSF52540">
    <property type="entry name" value="P-loop containing nucleoside triphosphate hydrolases"/>
    <property type="match status" value="2"/>
</dbReference>
<dbReference type="CDD" id="cd03244">
    <property type="entry name" value="ABCC_MRP_domain2"/>
    <property type="match status" value="1"/>
</dbReference>
<dbReference type="RefSeq" id="XP_012178575.1">
    <property type="nucleotide sequence ID" value="XM_012323185.1"/>
</dbReference>
<evidence type="ECO:0000256" key="1">
    <source>
        <dbReference type="ARBA" id="ARBA00004141"/>
    </source>
</evidence>
<dbReference type="STRING" id="599839.J4HT39"/>
<feature type="domain" description="ABC transporter" evidence="10">
    <location>
        <begin position="1271"/>
        <end position="1511"/>
    </location>
</feature>
<dbReference type="InterPro" id="IPR017871">
    <property type="entry name" value="ABC_transporter-like_CS"/>
</dbReference>
<dbReference type="SMART" id="SM00382">
    <property type="entry name" value="AAA"/>
    <property type="match status" value="2"/>
</dbReference>
<evidence type="ECO:0000313" key="13">
    <source>
        <dbReference type="Proteomes" id="UP000006352"/>
    </source>
</evidence>
<dbReference type="SUPFAM" id="SSF90123">
    <property type="entry name" value="ABC transporter transmembrane region"/>
    <property type="match status" value="2"/>
</dbReference>
<dbReference type="FunFam" id="3.40.50.300:FF:000973">
    <property type="entry name" value="Multidrug resistance-associated protein 4"/>
    <property type="match status" value="1"/>
</dbReference>
<keyword evidence="2" id="KW-0813">Transport</keyword>
<dbReference type="InterPro" id="IPR011527">
    <property type="entry name" value="ABC1_TM_dom"/>
</dbReference>
<feature type="domain" description="ABC transmembrane type-1" evidence="11">
    <location>
        <begin position="936"/>
        <end position="1233"/>
    </location>
</feature>
<evidence type="ECO:0000256" key="6">
    <source>
        <dbReference type="ARBA" id="ARBA00022840"/>
    </source>
</evidence>
<comment type="subcellular location">
    <subcellularLocation>
        <location evidence="1">Membrane</location>
        <topology evidence="1">Multi-pass membrane protein</topology>
    </subcellularLocation>
</comment>
<feature type="domain" description="ABC transmembrane type-1" evidence="11">
    <location>
        <begin position="315"/>
        <end position="591"/>
    </location>
</feature>
<dbReference type="Pfam" id="PF00005">
    <property type="entry name" value="ABC_tran"/>
    <property type="match status" value="2"/>
</dbReference>
<dbReference type="GO" id="GO:0140359">
    <property type="term" value="F:ABC-type transporter activity"/>
    <property type="evidence" value="ECO:0007669"/>
    <property type="project" value="InterPro"/>
</dbReference>
<feature type="transmembrane region" description="Helical" evidence="9">
    <location>
        <begin position="926"/>
        <end position="948"/>
    </location>
</feature>
<evidence type="ECO:0000256" key="2">
    <source>
        <dbReference type="ARBA" id="ARBA00022448"/>
    </source>
</evidence>
<dbReference type="CDD" id="cd18604">
    <property type="entry name" value="ABC_6TM_VMR1_D2_like"/>
    <property type="match status" value="1"/>
</dbReference>
<dbReference type="GO" id="GO:0016020">
    <property type="term" value="C:membrane"/>
    <property type="evidence" value="ECO:0007669"/>
    <property type="project" value="UniProtKB-SubCell"/>
</dbReference>
<evidence type="ECO:0000256" key="4">
    <source>
        <dbReference type="ARBA" id="ARBA00022737"/>
    </source>
</evidence>
<dbReference type="InParanoid" id="J4HT39"/>
<dbReference type="PANTHER" id="PTHR24223:SF415">
    <property type="entry name" value="FI20190P1"/>
    <property type="match status" value="1"/>
</dbReference>
<keyword evidence="5" id="KW-0547">Nucleotide-binding</keyword>
<name>J4HT39_9APHY</name>
<feature type="transmembrane region" description="Helical" evidence="9">
    <location>
        <begin position="1072"/>
        <end position="1091"/>
    </location>
</feature>
<evidence type="ECO:0000256" key="7">
    <source>
        <dbReference type="ARBA" id="ARBA00022989"/>
    </source>
</evidence>
<accession>J4HT39</accession>
<dbReference type="InterPro" id="IPR036640">
    <property type="entry name" value="ABC1_TM_sf"/>
</dbReference>
<dbReference type="OrthoDB" id="6500128at2759"/>
<feature type="transmembrane region" description="Helical" evidence="9">
    <location>
        <begin position="533"/>
        <end position="560"/>
    </location>
</feature>
<keyword evidence="8 9" id="KW-0472">Membrane</keyword>
<dbReference type="PROSITE" id="PS00211">
    <property type="entry name" value="ABC_TRANSPORTER_1"/>
    <property type="match status" value="2"/>
</dbReference>
<dbReference type="CDD" id="cd03250">
    <property type="entry name" value="ABCC_MRP_domain1"/>
    <property type="match status" value="1"/>
</dbReference>
<evidence type="ECO:0000256" key="9">
    <source>
        <dbReference type="SAM" id="Phobius"/>
    </source>
</evidence>
<dbReference type="PROSITE" id="PS50929">
    <property type="entry name" value="ABC_TM1F"/>
    <property type="match status" value="2"/>
</dbReference>
<dbReference type="Gene3D" id="3.40.50.300">
    <property type="entry name" value="P-loop containing nucleotide triphosphate hydrolases"/>
    <property type="match status" value="2"/>
</dbReference>
<dbReference type="GeneID" id="24094203"/>
<reference evidence="12 13" key="1">
    <citation type="journal article" date="2012" name="Appl. Environ. Microbiol.">
        <title>Short-read sequencing for genomic analysis of the brown rot fungus Fibroporia radiculosa.</title>
        <authorList>
            <person name="Tang J.D."/>
            <person name="Perkins A.D."/>
            <person name="Sonstegard T.S."/>
            <person name="Schroeder S.G."/>
            <person name="Burgess S.C."/>
            <person name="Diehl S.V."/>
        </authorList>
    </citation>
    <scope>NUCLEOTIDE SEQUENCE [LARGE SCALE GENOMIC DNA]</scope>
    <source>
        <strain evidence="12 13">TFFH 294</strain>
    </source>
</reference>
<dbReference type="InterPro" id="IPR027417">
    <property type="entry name" value="P-loop_NTPase"/>
</dbReference>
<feature type="transmembrane region" description="Helical" evidence="9">
    <location>
        <begin position="101"/>
        <end position="122"/>
    </location>
</feature>